<dbReference type="GO" id="GO:0006325">
    <property type="term" value="P:chromatin organization"/>
    <property type="evidence" value="ECO:0007669"/>
    <property type="project" value="InterPro"/>
</dbReference>
<dbReference type="InterPro" id="IPR036747">
    <property type="entry name" value="ASF1-like_sf"/>
</dbReference>
<keyword evidence="3" id="KW-1185">Reference proteome</keyword>
<dbReference type="AlphaFoldDB" id="A0A1J7J3P7"/>
<dbReference type="InParanoid" id="A0A1J7J3P7"/>
<organism evidence="2 3">
    <name type="scientific">Coniochaeta ligniaria NRRL 30616</name>
    <dbReference type="NCBI Taxonomy" id="1408157"/>
    <lineage>
        <taxon>Eukaryota</taxon>
        <taxon>Fungi</taxon>
        <taxon>Dikarya</taxon>
        <taxon>Ascomycota</taxon>
        <taxon>Pezizomycotina</taxon>
        <taxon>Sordariomycetes</taxon>
        <taxon>Sordariomycetidae</taxon>
        <taxon>Coniochaetales</taxon>
        <taxon>Coniochaetaceae</taxon>
        <taxon>Coniochaeta</taxon>
    </lineage>
</organism>
<dbReference type="Gene3D" id="2.60.40.1490">
    <property type="entry name" value="Histone chaperone ASF1-like"/>
    <property type="match status" value="1"/>
</dbReference>
<reference evidence="2 3" key="1">
    <citation type="submission" date="2016-10" db="EMBL/GenBank/DDBJ databases">
        <title>Draft genome sequence of Coniochaeta ligniaria NRRL30616, a lignocellulolytic fungus for bioabatement of inhibitors in plant biomass hydrolysates.</title>
        <authorList>
            <consortium name="DOE Joint Genome Institute"/>
            <person name="Jimenez D.J."/>
            <person name="Hector R.E."/>
            <person name="Riley R."/>
            <person name="Sun H."/>
            <person name="Grigoriev I.V."/>
            <person name="Van Elsas J.D."/>
            <person name="Nichols N.N."/>
        </authorList>
    </citation>
    <scope>NUCLEOTIDE SEQUENCE [LARGE SCALE GENOMIC DNA]</scope>
    <source>
        <strain evidence="2 3">NRRL 30616</strain>
    </source>
</reference>
<evidence type="ECO:0000313" key="3">
    <source>
        <dbReference type="Proteomes" id="UP000182658"/>
    </source>
</evidence>
<dbReference type="GO" id="GO:0005634">
    <property type="term" value="C:nucleus"/>
    <property type="evidence" value="ECO:0007669"/>
    <property type="project" value="InterPro"/>
</dbReference>
<keyword evidence="1" id="KW-1133">Transmembrane helix</keyword>
<evidence type="ECO:0000313" key="2">
    <source>
        <dbReference type="EMBL" id="OIW22138.1"/>
    </source>
</evidence>
<gene>
    <name evidence="2" type="ORF">CONLIGDRAFT_687839</name>
</gene>
<sequence length="117" mass="12939">MLSERIDDVYINNEYETEELHADPPAKPVIEKIRRNVLDVKPIALALHPRLRLFRKYSRHALVVLILGAVMLGDAKRAEHTGHTGGSFGVLVAISLILACSILYPAPPPTAQWKGPP</sequence>
<dbReference type="OrthoDB" id="72269at2759"/>
<accession>A0A1J7J3P7</accession>
<dbReference type="Proteomes" id="UP000182658">
    <property type="component" value="Unassembled WGS sequence"/>
</dbReference>
<proteinExistence type="predicted"/>
<protein>
    <submittedName>
        <fullName evidence="2">Uncharacterized protein</fullName>
    </submittedName>
</protein>
<feature type="transmembrane region" description="Helical" evidence="1">
    <location>
        <begin position="87"/>
        <end position="106"/>
    </location>
</feature>
<dbReference type="EMBL" id="KV875159">
    <property type="protein sequence ID" value="OIW22138.1"/>
    <property type="molecule type" value="Genomic_DNA"/>
</dbReference>
<keyword evidence="1" id="KW-0472">Membrane</keyword>
<evidence type="ECO:0000256" key="1">
    <source>
        <dbReference type="SAM" id="Phobius"/>
    </source>
</evidence>
<name>A0A1J7J3P7_9PEZI</name>
<keyword evidence="1" id="KW-0812">Transmembrane</keyword>